<protein>
    <recommendedName>
        <fullName evidence="12">ABC transporter domain-containing protein</fullName>
    </recommendedName>
</protein>
<dbReference type="InterPro" id="IPR034001">
    <property type="entry name" value="ABCG_PDR_1"/>
</dbReference>
<accession>A0AAD9ZC48</accession>
<feature type="transmembrane region" description="Helical" evidence="11">
    <location>
        <begin position="1346"/>
        <end position="1367"/>
    </location>
</feature>
<feature type="transmembrane region" description="Helical" evidence="11">
    <location>
        <begin position="695"/>
        <end position="715"/>
    </location>
</feature>
<dbReference type="GO" id="GO:0016887">
    <property type="term" value="F:ATP hydrolysis activity"/>
    <property type="evidence" value="ECO:0007669"/>
    <property type="project" value="InterPro"/>
</dbReference>
<feature type="transmembrane region" description="Helical" evidence="11">
    <location>
        <begin position="590"/>
        <end position="611"/>
    </location>
</feature>
<evidence type="ECO:0000256" key="3">
    <source>
        <dbReference type="ARBA" id="ARBA00022448"/>
    </source>
</evidence>
<organism evidence="13 14">
    <name type="scientific">Lepraria neglecta</name>
    <dbReference type="NCBI Taxonomy" id="209136"/>
    <lineage>
        <taxon>Eukaryota</taxon>
        <taxon>Fungi</taxon>
        <taxon>Dikarya</taxon>
        <taxon>Ascomycota</taxon>
        <taxon>Pezizomycotina</taxon>
        <taxon>Lecanoromycetes</taxon>
        <taxon>OSLEUM clade</taxon>
        <taxon>Lecanoromycetidae</taxon>
        <taxon>Lecanorales</taxon>
        <taxon>Lecanorineae</taxon>
        <taxon>Stereocaulaceae</taxon>
        <taxon>Lepraria</taxon>
    </lineage>
</organism>
<feature type="transmembrane region" description="Helical" evidence="11">
    <location>
        <begin position="1224"/>
        <end position="1243"/>
    </location>
</feature>
<dbReference type="Proteomes" id="UP001276659">
    <property type="component" value="Unassembled WGS sequence"/>
</dbReference>
<evidence type="ECO:0000256" key="6">
    <source>
        <dbReference type="ARBA" id="ARBA00022741"/>
    </source>
</evidence>
<evidence type="ECO:0000256" key="2">
    <source>
        <dbReference type="ARBA" id="ARBA00006012"/>
    </source>
</evidence>
<comment type="similarity">
    <text evidence="2">Belongs to the ABC transporter superfamily. ABCG family. PDR (TC 3.A.1.205) subfamily.</text>
</comment>
<dbReference type="GO" id="GO:0005524">
    <property type="term" value="F:ATP binding"/>
    <property type="evidence" value="ECO:0007669"/>
    <property type="project" value="UniProtKB-KW"/>
</dbReference>
<dbReference type="GO" id="GO:0140359">
    <property type="term" value="F:ABC-type transporter activity"/>
    <property type="evidence" value="ECO:0007669"/>
    <property type="project" value="InterPro"/>
</dbReference>
<dbReference type="GO" id="GO:0016020">
    <property type="term" value="C:membrane"/>
    <property type="evidence" value="ECO:0007669"/>
    <property type="project" value="UniProtKB-SubCell"/>
</dbReference>
<keyword evidence="7" id="KW-0067">ATP-binding</keyword>
<dbReference type="InterPro" id="IPR034003">
    <property type="entry name" value="ABCG_PDR_2"/>
</dbReference>
<evidence type="ECO:0000313" key="13">
    <source>
        <dbReference type="EMBL" id="KAK3175314.1"/>
    </source>
</evidence>
<dbReference type="FunFam" id="3.40.50.300:FF:000881">
    <property type="entry name" value="ABC multidrug transporter A-1"/>
    <property type="match status" value="1"/>
</dbReference>
<dbReference type="Pfam" id="PF06422">
    <property type="entry name" value="PDR_CDR"/>
    <property type="match status" value="2"/>
</dbReference>
<keyword evidence="8 11" id="KW-1133">Transmembrane helix</keyword>
<dbReference type="InterPro" id="IPR003439">
    <property type="entry name" value="ABC_transporter-like_ATP-bd"/>
</dbReference>
<dbReference type="EMBL" id="JASNWA010000006">
    <property type="protein sequence ID" value="KAK3175314.1"/>
    <property type="molecule type" value="Genomic_DNA"/>
</dbReference>
<feature type="transmembrane region" description="Helical" evidence="11">
    <location>
        <begin position="555"/>
        <end position="578"/>
    </location>
</feature>
<feature type="region of interest" description="Disordered" evidence="10">
    <location>
        <begin position="38"/>
        <end position="78"/>
    </location>
</feature>
<dbReference type="GO" id="GO:1990961">
    <property type="term" value="P:xenobiotic detoxification by transmembrane export across the plasma membrane"/>
    <property type="evidence" value="ECO:0007669"/>
    <property type="project" value="InterPro"/>
</dbReference>
<feature type="transmembrane region" description="Helical" evidence="11">
    <location>
        <begin position="1379"/>
        <end position="1403"/>
    </location>
</feature>
<dbReference type="InterPro" id="IPR005285">
    <property type="entry name" value="Drug-R_PDR/CDR"/>
</dbReference>
<keyword evidence="3" id="KW-0813">Transport</keyword>
<evidence type="ECO:0000256" key="7">
    <source>
        <dbReference type="ARBA" id="ARBA00022840"/>
    </source>
</evidence>
<dbReference type="Pfam" id="PF19055">
    <property type="entry name" value="ABC2_membrane_7"/>
    <property type="match status" value="1"/>
</dbReference>
<dbReference type="Pfam" id="PF00005">
    <property type="entry name" value="ABC_tran"/>
    <property type="match status" value="2"/>
</dbReference>
<gene>
    <name evidence="13" type="ORF">OEA41_002561</name>
</gene>
<evidence type="ECO:0000259" key="12">
    <source>
        <dbReference type="PROSITE" id="PS50893"/>
    </source>
</evidence>
<feature type="compositionally biased region" description="Basic and acidic residues" evidence="10">
    <location>
        <begin position="39"/>
        <end position="58"/>
    </location>
</feature>
<sequence>MSPGYIPPIIGEEPALLMTSATPWGAIPQSEGVAQAVEHAAEKFEDQLPHNVEEKLPFKDPSGTATDSDESSELEKIGSTQEVAHLARQLTQQSHQQGASEYKHNRLAPASSIKDIGGAYRNSFIDSSDPALDPGSGQFKPEAWVRTLIGLQSRDPERYPQRVAGVAYKNLNVHGFGSLTDYQKTFGNYPLEVGSIFNKVTGRGKHKIQILRDFEGLVHSGEMLVVLGRPGSGCSTLLKTIAGETHGFFIDSKSEINYQGIPKDTMHKDFRGECMYQAEVDVHFPQLTVGQTLNFAAQARAPRNRIPGVTRQQYAKHMTDVIMTIFGLTHTFNTKVGNDFVRGVSGGERKRVSIAEAALGGSPLQCWDNSTRGLDSATALEFVKTLRISTSLAGSTAAVAIYQASQSIYDIFDKVVVLYEGRQIYFGSTTSAKAFFVDMGFHCTERATTGDFLTSLTNPAERIVRKGFEGRVPRTPDEFAAVWQKSQERARLLQDIESFDREFPIGGEHLEKFQYSRKATMARGQRTKSPYTISVPMQVRLCIQRGFQRLRGDMSLALSGIIGNTVMALIIGSVFYNLAANTGTFYSRGVLLFFAILLNAFSSSLEILTLYQQRGIVEKHSKYAFYHPFSEAIASMICDLPNKMVTSVFFNLTLYFMTNLRRTPAAFFTFYLFSFACVLTMSMVFRTIGALSRTLAQAMAPAAVFILALIIYTGFTVPIRDMHPWFRWINYLDPVAYAFEALIINEFHNREFPCSDFVPSGPSYNNITPDKRVCSVVGSKLGSNFVNGDDYFETSFSYYHSHLWRNLGIIFAIMVGACAIYLVATEYISAQRSKGEVLLFRRGMVPALGNKDDEEDIADDRPTAEGVVAARTKSEIPPTIQKQTAIFHWQGVNYDIKIKSEPRRLLDDVDGWVKPGTLTALMGASGAGKTTLLDALASRVTMGVVSGQMLVNGRQRDSGFQRKTGYVQQQDLHLATTTVREALNFSAILRQPKTMPKKEKLAYVDEVIKVLEMEGYADAIVGVPGEGLNVEQRKRLTIGVELAAKPALLLFLDEPTSGLDSQTAWSICNLLRKLANNGQAILCTIHQPSAVLFQEFDNLLFLASGGRTVYFGDIGDRSKTLTSYFERNGSRPCGDEENPAEWMLDVIGAAPGSQNPIDWPQVWRESEEKEAIRETLAEMKSELKGRPVDNDPTALREFAEPFSLQLWTVTKRVFEQYWRTPSYLYSKTLLCSGSALFIGFSFWDSAVSIQGLQNQLFSIFMLITIFSNIVQQTMPHFVTQRALYEVRERPSKTYSWKVFMLSNIIVELPWNTLMSIIIFFCFYYPIGMYKNAIPDHQVHERGVLMWLFIWAFLLFTSTFTDMIVAGIETAETAGNIAQLLFSLTLIFCGVLASPTALPGFWIFMYRVSPFTYLVDGMLSTGLANNAIVCSSIELVKINPPSGQTCGQYLQDFINTKGGYVTDSSATANCEYCSISKTNVYLTQLSSSYSNRWRNFGIMWAFIIFNVFGALFLYWLARVPRKQKVQENAPVDAVSRTQTNVSKVATKDV</sequence>
<dbReference type="FunFam" id="3.40.50.300:FF:000054">
    <property type="entry name" value="ABC multidrug transporter atrF"/>
    <property type="match status" value="1"/>
</dbReference>
<evidence type="ECO:0000256" key="1">
    <source>
        <dbReference type="ARBA" id="ARBA00004141"/>
    </source>
</evidence>
<dbReference type="SMART" id="SM00382">
    <property type="entry name" value="AAA"/>
    <property type="match status" value="2"/>
</dbReference>
<comment type="caution">
    <text evidence="13">The sequence shown here is derived from an EMBL/GenBank/DDBJ whole genome shotgun (WGS) entry which is preliminary data.</text>
</comment>
<feature type="transmembrane region" description="Helical" evidence="11">
    <location>
        <begin position="1496"/>
        <end position="1516"/>
    </location>
</feature>
<feature type="domain" description="ABC transporter" evidence="12">
    <location>
        <begin position="887"/>
        <end position="1130"/>
    </location>
</feature>
<keyword evidence="14" id="KW-1185">Reference proteome</keyword>
<feature type="transmembrane region" description="Helical" evidence="11">
    <location>
        <begin position="668"/>
        <end position="688"/>
    </location>
</feature>
<evidence type="ECO:0000256" key="10">
    <source>
        <dbReference type="SAM" id="MobiDB-lite"/>
    </source>
</evidence>
<dbReference type="InterPro" id="IPR027417">
    <property type="entry name" value="P-loop_NTPase"/>
</dbReference>
<keyword evidence="4 11" id="KW-0812">Transmembrane</keyword>
<dbReference type="PANTHER" id="PTHR19241">
    <property type="entry name" value="ATP-BINDING CASSETTE TRANSPORTER"/>
    <property type="match status" value="1"/>
</dbReference>
<dbReference type="InterPro" id="IPR017871">
    <property type="entry name" value="ABC_transporter-like_CS"/>
</dbReference>
<dbReference type="CDD" id="cd03232">
    <property type="entry name" value="ABCG_PDR_domain2"/>
    <property type="match status" value="1"/>
</dbReference>
<dbReference type="Gene3D" id="3.40.50.300">
    <property type="entry name" value="P-loop containing nucleotide triphosphate hydrolases"/>
    <property type="match status" value="2"/>
</dbReference>
<feature type="domain" description="ABC transporter" evidence="12">
    <location>
        <begin position="191"/>
        <end position="445"/>
    </location>
</feature>
<evidence type="ECO:0000256" key="5">
    <source>
        <dbReference type="ARBA" id="ARBA00022737"/>
    </source>
</evidence>
<dbReference type="Pfam" id="PF01061">
    <property type="entry name" value="ABC2_membrane"/>
    <property type="match status" value="2"/>
</dbReference>
<evidence type="ECO:0000256" key="11">
    <source>
        <dbReference type="SAM" id="Phobius"/>
    </source>
</evidence>
<dbReference type="CDD" id="cd03233">
    <property type="entry name" value="ABCG_PDR_domain1"/>
    <property type="match status" value="1"/>
</dbReference>
<dbReference type="PROSITE" id="PS50893">
    <property type="entry name" value="ABC_TRANSPORTER_2"/>
    <property type="match status" value="2"/>
</dbReference>
<evidence type="ECO:0000256" key="4">
    <source>
        <dbReference type="ARBA" id="ARBA00022692"/>
    </source>
</evidence>
<keyword evidence="5" id="KW-0677">Repeat</keyword>
<dbReference type="SUPFAM" id="SSF52540">
    <property type="entry name" value="P-loop containing nucleoside triphosphate hydrolases"/>
    <property type="match status" value="2"/>
</dbReference>
<dbReference type="InterPro" id="IPR029481">
    <property type="entry name" value="ABC_trans_N"/>
</dbReference>
<feature type="transmembrane region" description="Helical" evidence="11">
    <location>
        <begin position="1255"/>
        <end position="1278"/>
    </location>
</feature>
<dbReference type="PROSITE" id="PS00211">
    <property type="entry name" value="ABC_TRANSPORTER_1"/>
    <property type="match status" value="1"/>
</dbReference>
<evidence type="ECO:0000256" key="8">
    <source>
        <dbReference type="ARBA" id="ARBA00022989"/>
    </source>
</evidence>
<evidence type="ECO:0000313" key="14">
    <source>
        <dbReference type="Proteomes" id="UP001276659"/>
    </source>
</evidence>
<dbReference type="Pfam" id="PF14510">
    <property type="entry name" value="ABC_trans_N"/>
    <property type="match status" value="1"/>
</dbReference>
<feature type="transmembrane region" description="Helical" evidence="11">
    <location>
        <begin position="1298"/>
        <end position="1326"/>
    </location>
</feature>
<proteinExistence type="inferred from homology"/>
<evidence type="ECO:0000256" key="9">
    <source>
        <dbReference type="ARBA" id="ARBA00023136"/>
    </source>
</evidence>
<dbReference type="InterPro" id="IPR013525">
    <property type="entry name" value="ABC2_TM"/>
</dbReference>
<dbReference type="NCBIfam" id="TIGR00956">
    <property type="entry name" value="3a01205"/>
    <property type="match status" value="1"/>
</dbReference>
<comment type="subcellular location">
    <subcellularLocation>
        <location evidence="1">Membrane</location>
        <topology evidence="1">Multi-pass membrane protein</topology>
    </subcellularLocation>
</comment>
<keyword evidence="9 11" id="KW-0472">Membrane</keyword>
<dbReference type="InterPro" id="IPR010929">
    <property type="entry name" value="PDR_CDR_ABC"/>
</dbReference>
<dbReference type="InterPro" id="IPR003593">
    <property type="entry name" value="AAA+_ATPase"/>
</dbReference>
<feature type="transmembrane region" description="Helical" evidence="11">
    <location>
        <begin position="803"/>
        <end position="824"/>
    </location>
</feature>
<dbReference type="InterPro" id="IPR043926">
    <property type="entry name" value="ABCG_dom"/>
</dbReference>
<keyword evidence="6" id="KW-0547">Nucleotide-binding</keyword>
<name>A0AAD9ZC48_9LECA</name>
<reference evidence="13" key="1">
    <citation type="submission" date="2022-11" db="EMBL/GenBank/DDBJ databases">
        <title>Chromosomal genome sequence assembly and mating type (MAT) locus characterization of the leprose asexual lichenized fungus Lepraria neglecta (Nyl.) Erichsen.</title>
        <authorList>
            <person name="Allen J.L."/>
            <person name="Pfeffer B."/>
        </authorList>
    </citation>
    <scope>NUCLEOTIDE SEQUENCE</scope>
    <source>
        <strain evidence="13">Allen 5258</strain>
    </source>
</reference>